<keyword evidence="1" id="KW-1133">Transmembrane helix</keyword>
<feature type="transmembrane region" description="Helical" evidence="1">
    <location>
        <begin position="109"/>
        <end position="126"/>
    </location>
</feature>
<dbReference type="AlphaFoldDB" id="A0A179C6X0"/>
<sequence length="542" mass="61690">MALLFILPMLIHGFIPCGDDWGYHIDRIIEISNNMRHGNFFPMMYTYTFRKIGYLLGAFYPWITLLPFAILKNLISNQVVAIALGFAFYIFISLNLTFHVSNKVFKNKLQSLLVSTIYVFSGYVLVDCYQRMALGEFLSLMFLPVAVYGFYAVFFGNEKEWPYLAFGMSVIVLSHVLSTFITSLMFAIIAIVLFHWINNRKQRFIRLGFAVLTCIASSAIFLFPFAEQELYQSFGQPSPNPLQGTNFGDLVISSLNGNGYALGPIIILVLLFGLILWKELGLIEKSSYVIGTIALIISSSLFPWSSLNKTVFDVIQFPFRLYMVVTIFYAIVAGKIFLVLFDKFKQHTDKFGKIAGKVLMFIVILLPWFGSAINYMVSEESNYPENMRYTDHYKVYSDLDGLWLSQYTPQDGENYLGNVIGGAVIADDVNDTISSKNIVSEPNALKFTGKTIDDATSLDLPVYNYKNIYVFRDGKQVEWTPSDNDTVTINTPKLKGPVTVKYIPSFVDWLGIMLSIETWIAAIVFYIWNRKKKGKSVNNERR</sequence>
<comment type="caution">
    <text evidence="2">The sequence shown here is derived from an EMBL/GenBank/DDBJ whole genome shotgun (WGS) entry which is preliminary data.</text>
</comment>
<dbReference type="EMBL" id="LVKI01000008">
    <property type="protein sequence ID" value="OAQ08704.1"/>
    <property type="molecule type" value="Genomic_DNA"/>
</dbReference>
<dbReference type="Proteomes" id="UP000078520">
    <property type="component" value="Unassembled WGS sequence"/>
</dbReference>
<reference evidence="3" key="1">
    <citation type="submission" date="2016-03" db="EMBL/GenBank/DDBJ databases">
        <authorList>
            <person name="Johnson T.J."/>
            <person name="Youmans B."/>
            <person name="Case K."/>
            <person name="Noll S."/>
        </authorList>
    </citation>
    <scope>NUCLEOTIDE SEQUENCE [LARGE SCALE GENOMIC DNA]</scope>
    <source>
        <strain evidence="3">UMNLAv8</strain>
    </source>
</reference>
<protein>
    <recommendedName>
        <fullName evidence="4">Membrane protein 6-pyruvoyl-tetrahydropterin synthase-related domain-containing protein</fullName>
    </recommendedName>
</protein>
<feature type="transmembrane region" description="Helical" evidence="1">
    <location>
        <begin position="133"/>
        <end position="154"/>
    </location>
</feature>
<evidence type="ECO:0000313" key="3">
    <source>
        <dbReference type="Proteomes" id="UP000078520"/>
    </source>
</evidence>
<organism evidence="2 3">
    <name type="scientific">Ligilactobacillus aviarius</name>
    <dbReference type="NCBI Taxonomy" id="1606"/>
    <lineage>
        <taxon>Bacteria</taxon>
        <taxon>Bacillati</taxon>
        <taxon>Bacillota</taxon>
        <taxon>Bacilli</taxon>
        <taxon>Lactobacillales</taxon>
        <taxon>Lactobacillaceae</taxon>
        <taxon>Ligilactobacillus</taxon>
    </lineage>
</organism>
<feature type="transmembrane region" description="Helical" evidence="1">
    <location>
        <begin position="509"/>
        <end position="528"/>
    </location>
</feature>
<name>A0A179C6X0_9LACO</name>
<proteinExistence type="predicted"/>
<gene>
    <name evidence="2" type="ORF">A3O14_03210</name>
</gene>
<accession>A0A179C6X0</accession>
<feature type="transmembrane region" description="Helical" evidence="1">
    <location>
        <begin position="166"/>
        <end position="197"/>
    </location>
</feature>
<evidence type="ECO:0000313" key="2">
    <source>
        <dbReference type="EMBL" id="OAQ08704.1"/>
    </source>
</evidence>
<feature type="transmembrane region" description="Helical" evidence="1">
    <location>
        <begin position="319"/>
        <end position="342"/>
    </location>
</feature>
<feature type="transmembrane region" description="Helical" evidence="1">
    <location>
        <begin position="78"/>
        <end position="97"/>
    </location>
</feature>
<keyword evidence="1" id="KW-0812">Transmembrane</keyword>
<feature type="transmembrane region" description="Helical" evidence="1">
    <location>
        <begin position="259"/>
        <end position="277"/>
    </location>
</feature>
<keyword evidence="1" id="KW-0472">Membrane</keyword>
<feature type="transmembrane region" description="Helical" evidence="1">
    <location>
        <begin position="354"/>
        <end position="377"/>
    </location>
</feature>
<feature type="transmembrane region" description="Helical" evidence="1">
    <location>
        <begin position="52"/>
        <end position="71"/>
    </location>
</feature>
<feature type="transmembrane region" description="Helical" evidence="1">
    <location>
        <begin position="204"/>
        <end position="226"/>
    </location>
</feature>
<feature type="transmembrane region" description="Helical" evidence="1">
    <location>
        <begin position="289"/>
        <end position="307"/>
    </location>
</feature>
<evidence type="ECO:0008006" key="4">
    <source>
        <dbReference type="Google" id="ProtNLM"/>
    </source>
</evidence>
<evidence type="ECO:0000256" key="1">
    <source>
        <dbReference type="SAM" id="Phobius"/>
    </source>
</evidence>